<evidence type="ECO:0000313" key="3">
    <source>
        <dbReference type="Proteomes" id="UP001629246"/>
    </source>
</evidence>
<dbReference type="InterPro" id="IPR014710">
    <property type="entry name" value="RmlC-like_jellyroll"/>
</dbReference>
<dbReference type="SUPFAM" id="SSF51182">
    <property type="entry name" value="RmlC-like cupins"/>
    <property type="match status" value="1"/>
</dbReference>
<accession>A0ABW9AIG3</accession>
<evidence type="ECO:0000259" key="1">
    <source>
        <dbReference type="Pfam" id="PF06172"/>
    </source>
</evidence>
<proteinExistence type="predicted"/>
<dbReference type="CDD" id="cd06121">
    <property type="entry name" value="cupin_YML079wp"/>
    <property type="match status" value="1"/>
</dbReference>
<dbReference type="Pfam" id="PF06172">
    <property type="entry name" value="Cupin_5"/>
    <property type="match status" value="1"/>
</dbReference>
<dbReference type="InterPro" id="IPR039935">
    <property type="entry name" value="YML079W-like"/>
</dbReference>
<sequence>MIRKTSPDELISHLALLPHPEGGHFRETYRSQQRVTRSGDDATRSAATAIYYLLRGTERSTWHRIRSDEMWHFYDGAPLHVHILLPEGGLTLLQLGNPLKHEAAEFQAVVPAGAWFAAECTDPESHSLVGCTVAPGFEFEEFEIAQTELLLKNWPQHRALIERLAVPFQTAG</sequence>
<dbReference type="Proteomes" id="UP001629246">
    <property type="component" value="Unassembled WGS sequence"/>
</dbReference>
<dbReference type="PANTHER" id="PTHR33387:SF3">
    <property type="entry name" value="DUF985 DOMAIN-CONTAINING PROTEIN"/>
    <property type="match status" value="1"/>
</dbReference>
<comment type="caution">
    <text evidence="2">The sequence shown here is derived from an EMBL/GenBank/DDBJ whole genome shotgun (WGS) entry which is preliminary data.</text>
</comment>
<dbReference type="Gene3D" id="2.60.120.10">
    <property type="entry name" value="Jelly Rolls"/>
    <property type="match status" value="1"/>
</dbReference>
<protein>
    <submittedName>
        <fullName evidence="2">Cupin domain-containing protein</fullName>
    </submittedName>
</protein>
<gene>
    <name evidence="2" type="ORF">PQR62_23495</name>
</gene>
<feature type="domain" description="DUF985" evidence="1">
    <location>
        <begin position="9"/>
        <end position="145"/>
    </location>
</feature>
<dbReference type="EMBL" id="JAQQFM010000013">
    <property type="protein sequence ID" value="MFL9927257.1"/>
    <property type="molecule type" value="Genomic_DNA"/>
</dbReference>
<dbReference type="InterPro" id="IPR011051">
    <property type="entry name" value="RmlC_Cupin_sf"/>
</dbReference>
<dbReference type="InterPro" id="IPR009327">
    <property type="entry name" value="Cupin_DUF985"/>
</dbReference>
<organism evidence="2 3">
    <name type="scientific">Herbaspirillum lusitanum</name>
    <dbReference type="NCBI Taxonomy" id="213312"/>
    <lineage>
        <taxon>Bacteria</taxon>
        <taxon>Pseudomonadati</taxon>
        <taxon>Pseudomonadota</taxon>
        <taxon>Betaproteobacteria</taxon>
        <taxon>Burkholderiales</taxon>
        <taxon>Oxalobacteraceae</taxon>
        <taxon>Herbaspirillum</taxon>
    </lineage>
</organism>
<name>A0ABW9AIG3_9BURK</name>
<dbReference type="PANTHER" id="PTHR33387">
    <property type="entry name" value="RMLC-LIKE JELLY ROLL FOLD PROTEIN"/>
    <property type="match status" value="1"/>
</dbReference>
<evidence type="ECO:0000313" key="2">
    <source>
        <dbReference type="EMBL" id="MFL9927257.1"/>
    </source>
</evidence>
<dbReference type="RefSeq" id="WP_408160497.1">
    <property type="nucleotide sequence ID" value="NZ_JAQQFM010000013.1"/>
</dbReference>
<reference evidence="2 3" key="1">
    <citation type="journal article" date="2024" name="Chem. Sci.">
        <title>Discovery of megapolipeptins by genome mining of a Burkholderiales bacteria collection.</title>
        <authorList>
            <person name="Paulo B.S."/>
            <person name="Recchia M.J.J."/>
            <person name="Lee S."/>
            <person name="Fergusson C.H."/>
            <person name="Romanowski S.B."/>
            <person name="Hernandez A."/>
            <person name="Krull N."/>
            <person name="Liu D.Y."/>
            <person name="Cavanagh H."/>
            <person name="Bos A."/>
            <person name="Gray C.A."/>
            <person name="Murphy B.T."/>
            <person name="Linington R.G."/>
            <person name="Eustaquio A.S."/>
        </authorList>
    </citation>
    <scope>NUCLEOTIDE SEQUENCE [LARGE SCALE GENOMIC DNA]</scope>
    <source>
        <strain evidence="2 3">RL21-008-BIB-A</strain>
    </source>
</reference>
<keyword evidence="3" id="KW-1185">Reference proteome</keyword>